<reference evidence="2" key="1">
    <citation type="journal article" date="2013" name="Science">
        <title>The Amborella genome and the evolution of flowering plants.</title>
        <authorList>
            <consortium name="Amborella Genome Project"/>
        </authorList>
    </citation>
    <scope>NUCLEOTIDE SEQUENCE [LARGE SCALE GENOMIC DNA]</scope>
</reference>
<evidence type="ECO:0000313" key="2">
    <source>
        <dbReference type="Proteomes" id="UP000017836"/>
    </source>
</evidence>
<sequence length="91" mass="9959">MGGEAGSSSGGKKELRWKLLPEDYDCLGVKTAADGKFETVVYDENSPSKFAIKSFNSYGEACRANGVCRKNHPIALIQDQRWLQEDVGMSA</sequence>
<protein>
    <submittedName>
        <fullName evidence="1">Uncharacterized protein</fullName>
    </submittedName>
</protein>
<dbReference type="HOGENOM" id="CLU_2430000_0_0_1"/>
<name>U5D4N2_AMBTC</name>
<dbReference type="Proteomes" id="UP000017836">
    <property type="component" value="Unassembled WGS sequence"/>
</dbReference>
<dbReference type="AlphaFoldDB" id="U5D4N2"/>
<gene>
    <name evidence="1" type="ORF">AMTR_s00036p00092000</name>
</gene>
<accession>U5D4N2</accession>
<proteinExistence type="predicted"/>
<organism evidence="1 2">
    <name type="scientific">Amborella trichopoda</name>
    <dbReference type="NCBI Taxonomy" id="13333"/>
    <lineage>
        <taxon>Eukaryota</taxon>
        <taxon>Viridiplantae</taxon>
        <taxon>Streptophyta</taxon>
        <taxon>Embryophyta</taxon>
        <taxon>Tracheophyta</taxon>
        <taxon>Spermatophyta</taxon>
        <taxon>Magnoliopsida</taxon>
        <taxon>Amborellales</taxon>
        <taxon>Amborellaceae</taxon>
        <taxon>Amborella</taxon>
    </lineage>
</organism>
<dbReference type="Gramene" id="ERN15318">
    <property type="protein sequence ID" value="ERN15318"/>
    <property type="gene ID" value="AMTR_s00036p00092000"/>
</dbReference>
<keyword evidence="2" id="KW-1185">Reference proteome</keyword>
<dbReference type="EMBL" id="KI392503">
    <property type="protein sequence ID" value="ERN15318.1"/>
    <property type="molecule type" value="Genomic_DNA"/>
</dbReference>
<evidence type="ECO:0000313" key="1">
    <source>
        <dbReference type="EMBL" id="ERN15318.1"/>
    </source>
</evidence>